<protein>
    <submittedName>
        <fullName evidence="7">SulP family sulfate permease</fullName>
    </submittedName>
</protein>
<name>A0A4R2P758_RHOSA</name>
<dbReference type="PROSITE" id="PS50801">
    <property type="entry name" value="STAS"/>
    <property type="match status" value="1"/>
</dbReference>
<keyword evidence="2 5" id="KW-0812">Transmembrane</keyword>
<dbReference type="CDD" id="cd07042">
    <property type="entry name" value="STAS_SulP_like_sulfate_transporter"/>
    <property type="match status" value="1"/>
</dbReference>
<feature type="transmembrane region" description="Helical" evidence="5">
    <location>
        <begin position="39"/>
        <end position="58"/>
    </location>
</feature>
<feature type="transmembrane region" description="Helical" evidence="5">
    <location>
        <begin position="165"/>
        <end position="182"/>
    </location>
</feature>
<dbReference type="SUPFAM" id="SSF52091">
    <property type="entry name" value="SpoIIaa-like"/>
    <property type="match status" value="1"/>
</dbReference>
<dbReference type="AlphaFoldDB" id="A0A4R2P758"/>
<comment type="subcellular location">
    <subcellularLocation>
        <location evidence="1">Membrane</location>
        <topology evidence="1">Multi-pass membrane protein</topology>
    </subcellularLocation>
</comment>
<evidence type="ECO:0000256" key="2">
    <source>
        <dbReference type="ARBA" id="ARBA00022692"/>
    </source>
</evidence>
<keyword evidence="4 5" id="KW-0472">Membrane</keyword>
<accession>A0A4R2P758</accession>
<dbReference type="InterPro" id="IPR036513">
    <property type="entry name" value="STAS_dom_sf"/>
</dbReference>
<evidence type="ECO:0000313" key="8">
    <source>
        <dbReference type="Proteomes" id="UP000295399"/>
    </source>
</evidence>
<dbReference type="EMBL" id="SLXO01000013">
    <property type="protein sequence ID" value="TCP30759.1"/>
    <property type="molecule type" value="Genomic_DNA"/>
</dbReference>
<dbReference type="InParanoid" id="A0A4R2P758"/>
<reference evidence="7 8" key="1">
    <citation type="submission" date="2019-03" db="EMBL/GenBank/DDBJ databases">
        <title>Genomic Encyclopedia of Type Strains, Phase IV (KMG-IV): sequencing the most valuable type-strain genomes for metagenomic binning, comparative biology and taxonomic classification.</title>
        <authorList>
            <person name="Goeker M."/>
        </authorList>
    </citation>
    <scope>NUCLEOTIDE SEQUENCE [LARGE SCALE GENOMIC DNA]</scope>
    <source>
        <strain evidence="7 8">DSM 2132</strain>
    </source>
</reference>
<dbReference type="Proteomes" id="UP000295399">
    <property type="component" value="Unassembled WGS sequence"/>
</dbReference>
<keyword evidence="8" id="KW-1185">Reference proteome</keyword>
<feature type="transmembrane region" description="Helical" evidence="5">
    <location>
        <begin position="371"/>
        <end position="401"/>
    </location>
</feature>
<organism evidence="7 8">
    <name type="scientific">Rhodothalassium salexigens DSM 2132</name>
    <dbReference type="NCBI Taxonomy" id="1188247"/>
    <lineage>
        <taxon>Bacteria</taxon>
        <taxon>Pseudomonadati</taxon>
        <taxon>Pseudomonadota</taxon>
        <taxon>Alphaproteobacteria</taxon>
        <taxon>Rhodothalassiales</taxon>
        <taxon>Rhodothalassiaceae</taxon>
        <taxon>Rhodothalassium</taxon>
    </lineage>
</organism>
<feature type="transmembrane region" description="Helical" evidence="5">
    <location>
        <begin position="340"/>
        <end position="359"/>
    </location>
</feature>
<feature type="transmembrane region" description="Helical" evidence="5">
    <location>
        <begin position="89"/>
        <end position="109"/>
    </location>
</feature>
<gene>
    <name evidence="7" type="ORF">EV659_11312</name>
</gene>
<dbReference type="RefSeq" id="WP_132709393.1">
    <property type="nucleotide sequence ID" value="NZ_JACIGF010000013.1"/>
</dbReference>
<comment type="caution">
    <text evidence="7">The sequence shown here is derived from an EMBL/GenBank/DDBJ whole genome shotgun (WGS) entry which is preliminary data.</text>
</comment>
<evidence type="ECO:0000256" key="5">
    <source>
        <dbReference type="SAM" id="Phobius"/>
    </source>
</evidence>
<evidence type="ECO:0000256" key="3">
    <source>
        <dbReference type="ARBA" id="ARBA00022989"/>
    </source>
</evidence>
<dbReference type="PANTHER" id="PTHR11814">
    <property type="entry name" value="SULFATE TRANSPORTER"/>
    <property type="match status" value="1"/>
</dbReference>
<dbReference type="FunCoup" id="A0A4R2P758">
    <property type="interactions" value="159"/>
</dbReference>
<dbReference type="GO" id="GO:0016020">
    <property type="term" value="C:membrane"/>
    <property type="evidence" value="ECO:0007669"/>
    <property type="project" value="UniProtKB-SubCell"/>
</dbReference>
<evidence type="ECO:0000256" key="1">
    <source>
        <dbReference type="ARBA" id="ARBA00004141"/>
    </source>
</evidence>
<dbReference type="GO" id="GO:0055085">
    <property type="term" value="P:transmembrane transport"/>
    <property type="evidence" value="ECO:0007669"/>
    <property type="project" value="InterPro"/>
</dbReference>
<dbReference type="Pfam" id="PF00916">
    <property type="entry name" value="Sulfate_transp"/>
    <property type="match status" value="1"/>
</dbReference>
<feature type="transmembrane region" description="Helical" evidence="5">
    <location>
        <begin position="194"/>
        <end position="218"/>
    </location>
</feature>
<feature type="transmembrane region" description="Helical" evidence="5">
    <location>
        <begin position="116"/>
        <end position="137"/>
    </location>
</feature>
<evidence type="ECO:0000313" key="7">
    <source>
        <dbReference type="EMBL" id="TCP30759.1"/>
    </source>
</evidence>
<dbReference type="Pfam" id="PF01740">
    <property type="entry name" value="STAS"/>
    <property type="match status" value="1"/>
</dbReference>
<feature type="transmembrane region" description="Helical" evidence="5">
    <location>
        <begin position="12"/>
        <end position="33"/>
    </location>
</feature>
<dbReference type="InterPro" id="IPR011547">
    <property type="entry name" value="SLC26A/SulP_dom"/>
</dbReference>
<proteinExistence type="predicted"/>
<sequence length="558" mass="57602">MKASKFFDPSNLRGDIYGGLTAGVVALPLALAFGAASGVGPIAGLWGAILVGFFAALFGGTPTNVSGPTGPMVVVFAGVVSSFSGHPELIFATVVLAGLIQVAMGAVRLGRYIRLVPYPVISGFMSGIGIIIIALQASRLFGHAPSETGTIAALAAIPQAASDPVWAALAVGGLCLAIVFLWPARWGRIVPGPLVALVAGTLASLWLNSVMAVPAPVLGDIPTGFPDFQMPAITADSAVIIGKAAVILALLGAIDSLLTSLVADNMTRSRHDANRELMGQGIGNAIAGLFGGVPGAGATMRTVVNIRTGGRTRLSGMIHALVLLAVVISLAPLAEAIPHAVLAGILIKVGVDIVDWSYLKVAHRGPRWDLALMALVLGLTVFVDLITAVGVGVVLAAIAFVKQIADTQIERFATIKDRVSDPEERALLDEAGGRVVMFDFGGPLSFGAAADMGHQVRERTDNGTAYLVLDFSRLPTIDLSATRAVEDIIQDGRRSGKRVLITGMNDEVRATLSNLKADRDLGPGAHYPSRVEALRDIVADLKGRADGAGGSDRAVAPA</sequence>
<dbReference type="InterPro" id="IPR002645">
    <property type="entry name" value="STAS_dom"/>
</dbReference>
<dbReference type="InterPro" id="IPR001902">
    <property type="entry name" value="SLC26A/SulP_fam"/>
</dbReference>
<feature type="domain" description="STAS" evidence="6">
    <location>
        <begin position="435"/>
        <end position="537"/>
    </location>
</feature>
<dbReference type="OrthoDB" id="9771198at2"/>
<keyword evidence="3 5" id="KW-1133">Transmembrane helix</keyword>
<evidence type="ECO:0000256" key="4">
    <source>
        <dbReference type="ARBA" id="ARBA00023136"/>
    </source>
</evidence>
<evidence type="ECO:0000259" key="6">
    <source>
        <dbReference type="PROSITE" id="PS50801"/>
    </source>
</evidence>
<dbReference type="Gene3D" id="3.30.750.24">
    <property type="entry name" value="STAS domain"/>
    <property type="match status" value="1"/>
</dbReference>
<feature type="transmembrane region" description="Helical" evidence="5">
    <location>
        <begin position="238"/>
        <end position="263"/>
    </location>
</feature>
<feature type="transmembrane region" description="Helical" evidence="5">
    <location>
        <begin position="316"/>
        <end position="334"/>
    </location>
</feature>